<proteinExistence type="predicted"/>
<name>A0ABD2QNH5_9PLAT</name>
<dbReference type="Gene3D" id="3.40.50.300">
    <property type="entry name" value="P-loop containing nucleotide triphosphate hydrolases"/>
    <property type="match status" value="1"/>
</dbReference>
<dbReference type="Proteomes" id="UP001626550">
    <property type="component" value="Unassembled WGS sequence"/>
</dbReference>
<dbReference type="Pfam" id="PF17784">
    <property type="entry name" value="Sulfotransfer_4"/>
    <property type="match status" value="1"/>
</dbReference>
<accession>A0ABD2QNH5</accession>
<evidence type="ECO:0008006" key="3">
    <source>
        <dbReference type="Google" id="ProtNLM"/>
    </source>
</evidence>
<keyword evidence="2" id="KW-1185">Reference proteome</keyword>
<gene>
    <name evidence="1" type="ORF">Ciccas_001295</name>
</gene>
<dbReference type="InterPro" id="IPR027417">
    <property type="entry name" value="P-loop_NTPase"/>
</dbReference>
<organism evidence="1 2">
    <name type="scientific">Cichlidogyrus casuarinus</name>
    <dbReference type="NCBI Taxonomy" id="1844966"/>
    <lineage>
        <taxon>Eukaryota</taxon>
        <taxon>Metazoa</taxon>
        <taxon>Spiralia</taxon>
        <taxon>Lophotrochozoa</taxon>
        <taxon>Platyhelminthes</taxon>
        <taxon>Monogenea</taxon>
        <taxon>Monopisthocotylea</taxon>
        <taxon>Dactylogyridea</taxon>
        <taxon>Ancyrocephalidae</taxon>
        <taxon>Cichlidogyrus</taxon>
    </lineage>
</organism>
<dbReference type="PANTHER" id="PTHR36978:SF4">
    <property type="entry name" value="P-LOOP CONTAINING NUCLEOSIDE TRIPHOSPHATE HYDROLASE PROTEIN"/>
    <property type="match status" value="1"/>
</dbReference>
<protein>
    <recommendedName>
        <fullName evidence="3">Sulfotransferase</fullName>
    </recommendedName>
</protein>
<dbReference type="EMBL" id="JBJKFK010000082">
    <property type="protein sequence ID" value="KAL3320016.1"/>
    <property type="molecule type" value="Genomic_DNA"/>
</dbReference>
<dbReference type="PANTHER" id="PTHR36978">
    <property type="entry name" value="P-LOOP CONTAINING NUCLEOTIDE TRIPHOSPHATE HYDROLASE"/>
    <property type="match status" value="1"/>
</dbReference>
<reference evidence="1 2" key="1">
    <citation type="submission" date="2024-11" db="EMBL/GenBank/DDBJ databases">
        <title>Adaptive evolution of stress response genes in parasites aligns with host niche diversity.</title>
        <authorList>
            <person name="Hahn C."/>
            <person name="Resl P."/>
        </authorList>
    </citation>
    <scope>NUCLEOTIDE SEQUENCE [LARGE SCALE GENOMIC DNA]</scope>
    <source>
        <strain evidence="1">EGGRZ-B1_66</strain>
        <tissue evidence="1">Body</tissue>
    </source>
</reference>
<comment type="caution">
    <text evidence="1">The sequence shown here is derived from an EMBL/GenBank/DDBJ whole genome shotgun (WGS) entry which is preliminary data.</text>
</comment>
<dbReference type="AlphaFoldDB" id="A0ABD2QNH5"/>
<dbReference type="InterPro" id="IPR040632">
    <property type="entry name" value="Sulfotransfer_4"/>
</dbReference>
<sequence length="138" mass="15849">MDSDRGDARLARDGPLLVIGVGLVRTGTSSLKFALETLYENKATCYHMREIMKKHSNHLAEWRAIAEDSIENKKRNSKATICDDRMVNLFKGYRFSTDVPACFFYRKLMQIYPNAKVKTLFIPFTGFSCSLFIQKEIP</sequence>
<evidence type="ECO:0000313" key="2">
    <source>
        <dbReference type="Proteomes" id="UP001626550"/>
    </source>
</evidence>
<evidence type="ECO:0000313" key="1">
    <source>
        <dbReference type="EMBL" id="KAL3320016.1"/>
    </source>
</evidence>